<sequence length="211" mass="22265">MRWTVLVFALIALGAGACSSPVTPYPFHYLVVGYLKIVAALADAAGNPLGVRALYGPDSVKVRLLGTADSTRTVSGQYLFRALNGTYETSAEVAGVPTDSTRIFQVRDADQALTDTLVVRRSGDLKAAPNPFTVQTAIAFTLAADANVTIQISTLAGTRVRTLASRSFTAGPWVLNWDGTDDTAAAVANGWYVATLTTASERRAEVIVKGP</sequence>
<organism evidence="2 3">
    <name type="scientific">Eiseniibacteriota bacterium</name>
    <dbReference type="NCBI Taxonomy" id="2212470"/>
    <lineage>
        <taxon>Bacteria</taxon>
        <taxon>Candidatus Eiseniibacteriota</taxon>
    </lineage>
</organism>
<evidence type="ECO:0000313" key="2">
    <source>
        <dbReference type="EMBL" id="MBI3539909.1"/>
    </source>
</evidence>
<feature type="domain" description="FlgD/Vpr Ig-like" evidence="1">
    <location>
        <begin position="135"/>
        <end position="199"/>
    </location>
</feature>
<gene>
    <name evidence="2" type="ORF">HY076_06520</name>
</gene>
<dbReference type="Gene3D" id="2.60.40.4070">
    <property type="match status" value="1"/>
</dbReference>
<reference evidence="2" key="1">
    <citation type="submission" date="2020-07" db="EMBL/GenBank/DDBJ databases">
        <title>Huge and variable diversity of episymbiotic CPR bacteria and DPANN archaea in groundwater ecosystems.</title>
        <authorList>
            <person name="He C.Y."/>
            <person name="Keren R."/>
            <person name="Whittaker M."/>
            <person name="Farag I.F."/>
            <person name="Doudna J."/>
            <person name="Cate J.H.D."/>
            <person name="Banfield J.F."/>
        </authorList>
    </citation>
    <scope>NUCLEOTIDE SEQUENCE</scope>
    <source>
        <strain evidence="2">NC_groundwater_928_Pr1_S-0.2um_72_17</strain>
    </source>
</reference>
<dbReference type="AlphaFoldDB" id="A0A9D6LBZ9"/>
<comment type="caution">
    <text evidence="2">The sequence shown here is derived from an EMBL/GenBank/DDBJ whole genome shotgun (WGS) entry which is preliminary data.</text>
</comment>
<dbReference type="Pfam" id="PF13860">
    <property type="entry name" value="FlgD_ig"/>
    <property type="match status" value="1"/>
</dbReference>
<dbReference type="PROSITE" id="PS51257">
    <property type="entry name" value="PROKAR_LIPOPROTEIN"/>
    <property type="match status" value="1"/>
</dbReference>
<evidence type="ECO:0000259" key="1">
    <source>
        <dbReference type="Pfam" id="PF13860"/>
    </source>
</evidence>
<dbReference type="InterPro" id="IPR025965">
    <property type="entry name" value="FlgD/Vpr_Ig-like"/>
</dbReference>
<name>A0A9D6LBZ9_UNCEI</name>
<dbReference type="Proteomes" id="UP000807850">
    <property type="component" value="Unassembled WGS sequence"/>
</dbReference>
<evidence type="ECO:0000313" key="3">
    <source>
        <dbReference type="Proteomes" id="UP000807850"/>
    </source>
</evidence>
<protein>
    <recommendedName>
        <fullName evidence="1">FlgD/Vpr Ig-like domain-containing protein</fullName>
    </recommendedName>
</protein>
<accession>A0A9D6LBZ9</accession>
<proteinExistence type="predicted"/>
<dbReference type="EMBL" id="JACQAY010000208">
    <property type="protein sequence ID" value="MBI3539909.1"/>
    <property type="molecule type" value="Genomic_DNA"/>
</dbReference>